<dbReference type="Gene3D" id="1.10.3290.10">
    <property type="entry name" value="Fido-like domain"/>
    <property type="match status" value="1"/>
</dbReference>
<evidence type="ECO:0000259" key="1">
    <source>
        <dbReference type="PROSITE" id="PS51459"/>
    </source>
</evidence>
<name>A0AB39U8Q5_9BIFI</name>
<evidence type="ECO:0000313" key="2">
    <source>
        <dbReference type="EMBL" id="XDS45327.1"/>
    </source>
</evidence>
<feature type="domain" description="Fido" evidence="1">
    <location>
        <begin position="74"/>
        <end position="205"/>
    </location>
</feature>
<sequence>MNARRDDAVRLAKRLLIDVLWKTANIEVDGITFPDTEEIFEGRAPDGMRVSDIVAVNNLKRAWEFLFDHVDEAVDWPFVSHYNRIIGESLIADSGKLRTVPVRIGGTDWVPPVATIDAVRNSVEKASLHHDPEQRAIDLFLAVSRGQWFQDGNKRTALLVANHCLINAGIGIFSVTPSLKHDFIHELVSYYESDNAADLSSWLRHHAIGLLPGGLTRAELQAMK</sequence>
<dbReference type="PROSITE" id="PS51459">
    <property type="entry name" value="FIDO"/>
    <property type="match status" value="1"/>
</dbReference>
<dbReference type="InterPro" id="IPR003812">
    <property type="entry name" value="Fido"/>
</dbReference>
<dbReference type="AlphaFoldDB" id="A0AB39U8Q5"/>
<dbReference type="EMBL" id="CP129674">
    <property type="protein sequence ID" value="XDS45327.1"/>
    <property type="molecule type" value="Genomic_DNA"/>
</dbReference>
<dbReference type="RefSeq" id="WP_369344864.1">
    <property type="nucleotide sequence ID" value="NZ_CP129674.1"/>
</dbReference>
<accession>A0AB39U8Q5</accession>
<gene>
    <name evidence="2" type="ORF">QN215_04270</name>
</gene>
<organism evidence="2">
    <name type="scientific">Bifidobacterium aquikefiricola</name>
    <dbReference type="NCBI Taxonomy" id="3059038"/>
    <lineage>
        <taxon>Bacteria</taxon>
        <taxon>Bacillati</taxon>
        <taxon>Actinomycetota</taxon>
        <taxon>Actinomycetes</taxon>
        <taxon>Bifidobacteriales</taxon>
        <taxon>Bifidobacteriaceae</taxon>
        <taxon>Bifidobacterium</taxon>
    </lineage>
</organism>
<reference evidence="2" key="1">
    <citation type="submission" date="2023-07" db="EMBL/GenBank/DDBJ databases">
        <title>Bifidobacterium aquikefiriaerophilum sp. nov. and Bifidobacterium eccum sp. nov., isolated from water kefir.</title>
        <authorList>
            <person name="Breselge S."/>
            <person name="Bellassi P."/>
            <person name="Barcenilla C."/>
            <person name="Alvarez-Ordonez A."/>
            <person name="Morelli L."/>
            <person name="Cotter P.D."/>
        </authorList>
    </citation>
    <scope>NUCLEOTIDE SEQUENCE</scope>
    <source>
        <strain evidence="2">WK041_4_12</strain>
    </source>
</reference>
<dbReference type="InterPro" id="IPR036597">
    <property type="entry name" value="Fido-like_dom_sf"/>
</dbReference>
<protein>
    <submittedName>
        <fullName evidence="2">Fic family protein</fullName>
    </submittedName>
</protein>
<dbReference type="Pfam" id="PF02661">
    <property type="entry name" value="Fic"/>
    <property type="match status" value="1"/>
</dbReference>
<proteinExistence type="predicted"/>
<dbReference type="SUPFAM" id="SSF140931">
    <property type="entry name" value="Fic-like"/>
    <property type="match status" value="1"/>
</dbReference>
<dbReference type="KEGG" id="baqk:QN215_04270"/>